<accession>A0ABC8UUB0</accession>
<sequence length="358" mass="39974">MEGEENNWSETVEDLVHEGDIDKAISLLESLVSKLETATNSSQLLLSSALFDLAKLYSSQGFSLKADDTHSRALLIKQRSHHTPSPNGELKAAKRDTQENWISRNECSPSNGSSEEGDHGKSSNLDDGALHQDGCLDDGRKCYWAARKLALFSQLGRGCVETKNMCLVVVVCGKCGVARMKWASKEFILPQNYVNGDFNVVEDWEAVADHAPDELLPQQCLPGVSKLSLEDTKVQTPKRRGRGTFAYRKHGLYSDQQSDRPVTDDSEDEAACPTSEGDEERKNLNYGTSHVLVLADFPSNTRTTDLQKLLESFKDRGVVIRWVNEKAALAVFRTPSIDNDRDMLLIRVRVHVMLMWKC</sequence>
<organism evidence="2 3">
    <name type="scientific">Ilex paraguariensis</name>
    <name type="common">yerba mate</name>
    <dbReference type="NCBI Taxonomy" id="185542"/>
    <lineage>
        <taxon>Eukaryota</taxon>
        <taxon>Viridiplantae</taxon>
        <taxon>Streptophyta</taxon>
        <taxon>Embryophyta</taxon>
        <taxon>Tracheophyta</taxon>
        <taxon>Spermatophyta</taxon>
        <taxon>Magnoliopsida</taxon>
        <taxon>eudicotyledons</taxon>
        <taxon>Gunneridae</taxon>
        <taxon>Pentapetalae</taxon>
        <taxon>asterids</taxon>
        <taxon>campanulids</taxon>
        <taxon>Aquifoliales</taxon>
        <taxon>Aquifoliaceae</taxon>
        <taxon>Ilex</taxon>
    </lineage>
</organism>
<dbReference type="PANTHER" id="PTHR21678:SF0">
    <property type="entry name" value="C3H1-TYPE DOMAIN-CONTAINING PROTEIN"/>
    <property type="match status" value="1"/>
</dbReference>
<dbReference type="EMBL" id="CAUOFW020009057">
    <property type="protein sequence ID" value="CAK9184671.1"/>
    <property type="molecule type" value="Genomic_DNA"/>
</dbReference>
<dbReference type="PANTHER" id="PTHR21678">
    <property type="entry name" value="GROWTH INHIBITION AND DIFFERENTIATION RELATED PROTEIN 88"/>
    <property type="match status" value="1"/>
</dbReference>
<dbReference type="InterPro" id="IPR012677">
    <property type="entry name" value="Nucleotide-bd_a/b_plait_sf"/>
</dbReference>
<protein>
    <recommendedName>
        <fullName evidence="4">Coiled-coil domain-containing protein R3HCC1L</fullName>
    </recommendedName>
</protein>
<comment type="caution">
    <text evidence="2">The sequence shown here is derived from an EMBL/GenBank/DDBJ whole genome shotgun (WGS) entry which is preliminary data.</text>
</comment>
<reference evidence="2 3" key="1">
    <citation type="submission" date="2024-02" db="EMBL/GenBank/DDBJ databases">
        <authorList>
            <person name="Vignale AGUSTIN F."/>
            <person name="Sosa J E."/>
            <person name="Modenutti C."/>
        </authorList>
    </citation>
    <scope>NUCLEOTIDE SEQUENCE [LARGE SCALE GENOMIC DNA]</scope>
</reference>
<proteinExistence type="predicted"/>
<dbReference type="InterPro" id="IPR039884">
    <property type="entry name" value="R3HC1/R3HCL"/>
</dbReference>
<feature type="region of interest" description="Disordered" evidence="1">
    <location>
        <begin position="78"/>
        <end position="124"/>
    </location>
</feature>
<gene>
    <name evidence="2" type="ORF">ILEXP_LOCUS55026</name>
</gene>
<dbReference type="AlphaFoldDB" id="A0ABC8UUB0"/>
<name>A0ABC8UUB0_9AQUA</name>
<dbReference type="Gene3D" id="3.30.70.330">
    <property type="match status" value="1"/>
</dbReference>
<evidence type="ECO:0000256" key="1">
    <source>
        <dbReference type="SAM" id="MobiDB-lite"/>
    </source>
</evidence>
<evidence type="ECO:0000313" key="2">
    <source>
        <dbReference type="EMBL" id="CAK9184671.1"/>
    </source>
</evidence>
<feature type="compositionally biased region" description="Polar residues" evidence="1">
    <location>
        <begin position="99"/>
        <end position="114"/>
    </location>
</feature>
<keyword evidence="3" id="KW-1185">Reference proteome</keyword>
<evidence type="ECO:0000313" key="3">
    <source>
        <dbReference type="Proteomes" id="UP001642360"/>
    </source>
</evidence>
<feature type="region of interest" description="Disordered" evidence="1">
    <location>
        <begin position="254"/>
        <end position="282"/>
    </location>
</feature>
<evidence type="ECO:0008006" key="4">
    <source>
        <dbReference type="Google" id="ProtNLM"/>
    </source>
</evidence>
<dbReference type="Proteomes" id="UP001642360">
    <property type="component" value="Unassembled WGS sequence"/>
</dbReference>